<gene>
    <name evidence="1" type="ORF">QFC20_001091</name>
</gene>
<keyword evidence="2" id="KW-1185">Reference proteome</keyword>
<protein>
    <submittedName>
        <fullName evidence="1">Uncharacterized protein</fullName>
    </submittedName>
</protein>
<reference evidence="1" key="1">
    <citation type="submission" date="2023-04" db="EMBL/GenBank/DDBJ databases">
        <title>Draft Genome sequencing of Naganishia species isolated from polar environments using Oxford Nanopore Technology.</title>
        <authorList>
            <person name="Leo P."/>
            <person name="Venkateswaran K."/>
        </authorList>
    </citation>
    <scope>NUCLEOTIDE SEQUENCE</scope>
    <source>
        <strain evidence="1">MNA-CCFEE 5262</strain>
    </source>
</reference>
<name>A0ACC2WTY5_9TREE</name>
<accession>A0ACC2WTY5</accession>
<dbReference type="EMBL" id="JASBWS010000006">
    <property type="protein sequence ID" value="KAJ9115224.1"/>
    <property type="molecule type" value="Genomic_DNA"/>
</dbReference>
<sequence length="235" mass="26826">MKHDSAPRKLTSTRNPPTKGRRHGDDPSLVPGLTIIEDFITPQQEDHLLQFLDAQPWRTDLARRTMHFGGTYCLMPPRDASSPTTKPEIIQAPPIPPDFAELMDLFYEKEIYTPSAPPEYCIVNEYLSLHGISAHVENYTFGEPVCSLTMHDGDFLRFHQLTTPNDGSVRSGKAQRAQRTGRRVDVWLAPRSLAVLRGDARRVWQHEVVRGRNGRVASRSGEEWRRTSLTFRVKR</sequence>
<evidence type="ECO:0000313" key="2">
    <source>
        <dbReference type="Proteomes" id="UP001230649"/>
    </source>
</evidence>
<evidence type="ECO:0000313" key="1">
    <source>
        <dbReference type="EMBL" id="KAJ9115224.1"/>
    </source>
</evidence>
<proteinExistence type="predicted"/>
<organism evidence="1 2">
    <name type="scientific">Naganishia adeliensis</name>
    <dbReference type="NCBI Taxonomy" id="92952"/>
    <lineage>
        <taxon>Eukaryota</taxon>
        <taxon>Fungi</taxon>
        <taxon>Dikarya</taxon>
        <taxon>Basidiomycota</taxon>
        <taxon>Agaricomycotina</taxon>
        <taxon>Tremellomycetes</taxon>
        <taxon>Filobasidiales</taxon>
        <taxon>Filobasidiaceae</taxon>
        <taxon>Naganishia</taxon>
    </lineage>
</organism>
<dbReference type="Proteomes" id="UP001230649">
    <property type="component" value="Unassembled WGS sequence"/>
</dbReference>
<comment type="caution">
    <text evidence="1">The sequence shown here is derived from an EMBL/GenBank/DDBJ whole genome shotgun (WGS) entry which is preliminary data.</text>
</comment>